<evidence type="ECO:0000313" key="4">
    <source>
        <dbReference type="Proteomes" id="UP000042527"/>
    </source>
</evidence>
<reference evidence="4" key="1">
    <citation type="submission" date="2015-01" db="EMBL/GenBank/DDBJ databases">
        <authorList>
            <person name="Manzoor Shahid"/>
            <person name="Zubair Saima"/>
        </authorList>
    </citation>
    <scope>NUCLEOTIDE SEQUENCE [LARGE SCALE GENOMIC DNA]</scope>
    <source>
        <strain evidence="4">V1</strain>
    </source>
</reference>
<evidence type="ECO:0000313" key="3">
    <source>
        <dbReference type="EMBL" id="QEJ99298.1"/>
    </source>
</evidence>
<organism evidence="2 4">
    <name type="scientific">Treponema phagedenis</name>
    <dbReference type="NCBI Taxonomy" id="162"/>
    <lineage>
        <taxon>Bacteria</taxon>
        <taxon>Pseudomonadati</taxon>
        <taxon>Spirochaetota</taxon>
        <taxon>Spirochaetia</taxon>
        <taxon>Spirochaetales</taxon>
        <taxon>Treponemataceae</taxon>
        <taxon>Treponema</taxon>
    </lineage>
</organism>
<dbReference type="PROSITE" id="PS51257">
    <property type="entry name" value="PROKAR_LIPOPROTEIN"/>
    <property type="match status" value="1"/>
</dbReference>
<evidence type="ECO:0000256" key="1">
    <source>
        <dbReference type="SAM" id="Phobius"/>
    </source>
</evidence>
<accession>A0A0B7GXQ9</accession>
<dbReference type="AlphaFoldDB" id="A0A0B7GXQ9"/>
<dbReference type="OrthoDB" id="362930at2"/>
<keyword evidence="1" id="KW-1133">Transmembrane helix</keyword>
<gene>
    <name evidence="3" type="ORF">FUT82_15745</name>
    <name evidence="2" type="ORF">TPHV1_80046</name>
</gene>
<name>A0A0B7GXQ9_TREPH</name>
<dbReference type="RefSeq" id="WP_002700913.1">
    <property type="nucleotide sequence ID" value="NZ_CDNC01000050.1"/>
</dbReference>
<dbReference type="GeneID" id="57754560"/>
<feature type="transmembrane region" description="Helical" evidence="1">
    <location>
        <begin position="7"/>
        <end position="24"/>
    </location>
</feature>
<dbReference type="Proteomes" id="UP000323594">
    <property type="component" value="Chromosome"/>
</dbReference>
<reference evidence="3 5" key="3">
    <citation type="submission" date="2019-08" db="EMBL/GenBank/DDBJ databases">
        <authorList>
            <person name="Kuhnert P."/>
        </authorList>
    </citation>
    <scope>NUCLEOTIDE SEQUENCE [LARGE SCALE GENOMIC DNA]</scope>
    <source>
        <strain evidence="3 5">B36.5</strain>
    </source>
</reference>
<keyword evidence="1" id="KW-0812">Transmembrane</keyword>
<proteinExistence type="predicted"/>
<protein>
    <recommendedName>
        <fullName evidence="6">Lipoprotein</fullName>
    </recommendedName>
</protein>
<keyword evidence="4" id="KW-1185">Reference proteome</keyword>
<dbReference type="EMBL" id="CP042817">
    <property type="protein sequence ID" value="QEJ99298.1"/>
    <property type="molecule type" value="Genomic_DNA"/>
</dbReference>
<keyword evidence="1" id="KW-0472">Membrane</keyword>
<dbReference type="EMBL" id="CDNC01000050">
    <property type="protein sequence ID" value="CEM63293.1"/>
    <property type="molecule type" value="Genomic_DNA"/>
</dbReference>
<evidence type="ECO:0008006" key="6">
    <source>
        <dbReference type="Google" id="ProtNLM"/>
    </source>
</evidence>
<dbReference type="Proteomes" id="UP000042527">
    <property type="component" value="Unassembled WGS sequence"/>
</dbReference>
<reference evidence="2" key="2">
    <citation type="submission" date="2015-01" db="EMBL/GenBank/DDBJ databases">
        <authorList>
            <person name="Xiang T."/>
            <person name="Song Y."/>
            <person name="Huang L."/>
            <person name="Wang B."/>
            <person name="Wu P."/>
        </authorList>
    </citation>
    <scope>NUCLEOTIDE SEQUENCE [LARGE SCALE GENOMIC DNA]</scope>
    <source>
        <strain evidence="2">V1</strain>
    </source>
</reference>
<evidence type="ECO:0000313" key="5">
    <source>
        <dbReference type="Proteomes" id="UP000323594"/>
    </source>
</evidence>
<evidence type="ECO:0000313" key="2">
    <source>
        <dbReference type="EMBL" id="CEM63293.1"/>
    </source>
</evidence>
<sequence>MKRTQHGFYIFCIIVFAGTLFLSSCKTKPPAVISAPAEIVEIVKAEIQIADRFHMSYCDLPCTVYFSDGSEESFTTDVRGKIYIPIKADGITKVSYNFKKYKRKEGRLLAKKDFSNVKLLQIPLNSDIQDIPLDVRADDRCLIILKNRE</sequence>